<dbReference type="Proteomes" id="UP000321638">
    <property type="component" value="Unassembled WGS sequence"/>
</dbReference>
<comment type="caution">
    <text evidence="1">The sequence shown here is derived from an EMBL/GenBank/DDBJ whole genome shotgun (WGS) entry which is preliminary data.</text>
</comment>
<organism evidence="1 2">
    <name type="scientific">Vineibacter terrae</name>
    <dbReference type="NCBI Taxonomy" id="2586908"/>
    <lineage>
        <taxon>Bacteria</taxon>
        <taxon>Pseudomonadati</taxon>
        <taxon>Pseudomonadota</taxon>
        <taxon>Alphaproteobacteria</taxon>
        <taxon>Hyphomicrobiales</taxon>
        <taxon>Vineibacter</taxon>
    </lineage>
</organism>
<reference evidence="1 2" key="1">
    <citation type="submission" date="2019-06" db="EMBL/GenBank/DDBJ databases">
        <title>New taxonomy in bacterial strain CC-CFT640, isolated from vineyard.</title>
        <authorList>
            <person name="Lin S.-Y."/>
            <person name="Tsai C.-F."/>
            <person name="Young C.-C."/>
        </authorList>
    </citation>
    <scope>NUCLEOTIDE SEQUENCE [LARGE SCALE GENOMIC DNA]</scope>
    <source>
        <strain evidence="1 2">CC-CFT640</strain>
    </source>
</reference>
<sequence>MDVLEVPLGLIRHQHMVSRRSPARCSGFHRIRHYGLFANGERAENLAGVRYLLAVPTPQHELRNADTNADELPAHALHARAAVAA</sequence>
<dbReference type="EMBL" id="VDUZ01000004">
    <property type="protein sequence ID" value="TXL80416.1"/>
    <property type="molecule type" value="Genomic_DNA"/>
</dbReference>
<dbReference type="OrthoDB" id="6979325at2"/>
<accession>A0A5C8PSX6</accession>
<evidence type="ECO:0000313" key="1">
    <source>
        <dbReference type="EMBL" id="TXL80416.1"/>
    </source>
</evidence>
<evidence type="ECO:0000313" key="2">
    <source>
        <dbReference type="Proteomes" id="UP000321638"/>
    </source>
</evidence>
<dbReference type="RefSeq" id="WP_147845831.1">
    <property type="nucleotide sequence ID" value="NZ_VDUZ01000004.1"/>
</dbReference>
<protein>
    <submittedName>
        <fullName evidence="1">Uncharacterized protein</fullName>
    </submittedName>
</protein>
<dbReference type="AlphaFoldDB" id="A0A5C8PSX6"/>
<proteinExistence type="predicted"/>
<name>A0A5C8PSX6_9HYPH</name>
<keyword evidence="2" id="KW-1185">Reference proteome</keyword>
<gene>
    <name evidence="1" type="ORF">FHP25_05140</name>
</gene>